<feature type="transmembrane region" description="Helical" evidence="5">
    <location>
        <begin position="108"/>
        <end position="136"/>
    </location>
</feature>
<feature type="transmembrane region" description="Helical" evidence="5">
    <location>
        <begin position="227"/>
        <end position="245"/>
    </location>
</feature>
<evidence type="ECO:0000256" key="5">
    <source>
        <dbReference type="SAM" id="Phobius"/>
    </source>
</evidence>
<keyword evidence="7" id="KW-1185">Reference proteome</keyword>
<proteinExistence type="predicted"/>
<evidence type="ECO:0008006" key="8">
    <source>
        <dbReference type="Google" id="ProtNLM"/>
    </source>
</evidence>
<protein>
    <recommendedName>
        <fullName evidence="8">MFS general substrate transporter</fullName>
    </recommendedName>
</protein>
<evidence type="ECO:0000256" key="1">
    <source>
        <dbReference type="ARBA" id="ARBA00004141"/>
    </source>
</evidence>
<gene>
    <name evidence="6" type="ORF">EJ02DRAFT_502493</name>
</gene>
<accession>A0A6A5ST76</accession>
<feature type="transmembrane region" description="Helical" evidence="5">
    <location>
        <begin position="75"/>
        <end position="96"/>
    </location>
</feature>
<feature type="transmembrane region" description="Helical" evidence="5">
    <location>
        <begin position="195"/>
        <end position="215"/>
    </location>
</feature>
<feature type="transmembrane region" description="Helical" evidence="5">
    <location>
        <begin position="251"/>
        <end position="269"/>
    </location>
</feature>
<dbReference type="PANTHER" id="PTHR23502">
    <property type="entry name" value="MAJOR FACILITATOR SUPERFAMILY"/>
    <property type="match status" value="1"/>
</dbReference>
<feature type="transmembrane region" description="Helical" evidence="5">
    <location>
        <begin position="48"/>
        <end position="69"/>
    </location>
</feature>
<keyword evidence="4 5" id="KW-0472">Membrane</keyword>
<organism evidence="6 7">
    <name type="scientific">Clathrospora elynae</name>
    <dbReference type="NCBI Taxonomy" id="706981"/>
    <lineage>
        <taxon>Eukaryota</taxon>
        <taxon>Fungi</taxon>
        <taxon>Dikarya</taxon>
        <taxon>Ascomycota</taxon>
        <taxon>Pezizomycotina</taxon>
        <taxon>Dothideomycetes</taxon>
        <taxon>Pleosporomycetidae</taxon>
        <taxon>Pleosporales</taxon>
        <taxon>Diademaceae</taxon>
        <taxon>Clathrospora</taxon>
    </lineage>
</organism>
<evidence type="ECO:0000313" key="6">
    <source>
        <dbReference type="EMBL" id="KAF1942944.1"/>
    </source>
</evidence>
<sequence>MLTGLSILEVWNATAALLSPPPGKIVLEEHTSRALTAHFWSPKKKPTLLTIVAFCQISMNFNAAVYSNALDMTAFLIPYAASLSLTNINILICALANDFVMMTGGRILGGLLSAGSSVAMGMLILVVATQVLHLVIAKESRATVLLDRAAKKQRKMGRSKVWGPNEGKRWKERFNLREIATAMLWPFQMLITEPIVFFLSLLSGFADALIFSYGYMFEKWKFTPMNILLVLVALAVSYAIRYFTFFPVAPLLYHVFLLLIGLFICAFVATGPPLQWAGIVVASVLVGIANFAI</sequence>
<dbReference type="GO" id="GO:0022857">
    <property type="term" value="F:transmembrane transporter activity"/>
    <property type="evidence" value="ECO:0007669"/>
    <property type="project" value="TreeGrafter"/>
</dbReference>
<name>A0A6A5ST76_9PLEO</name>
<dbReference type="OrthoDB" id="5376138at2759"/>
<dbReference type="GO" id="GO:0005886">
    <property type="term" value="C:plasma membrane"/>
    <property type="evidence" value="ECO:0007669"/>
    <property type="project" value="TreeGrafter"/>
</dbReference>
<comment type="subcellular location">
    <subcellularLocation>
        <location evidence="1">Membrane</location>
        <topology evidence="1">Multi-pass membrane protein</topology>
    </subcellularLocation>
</comment>
<reference evidence="6" key="1">
    <citation type="journal article" date="2020" name="Stud. Mycol.">
        <title>101 Dothideomycetes genomes: a test case for predicting lifestyles and emergence of pathogens.</title>
        <authorList>
            <person name="Haridas S."/>
            <person name="Albert R."/>
            <person name="Binder M."/>
            <person name="Bloem J."/>
            <person name="Labutti K."/>
            <person name="Salamov A."/>
            <person name="Andreopoulos B."/>
            <person name="Baker S."/>
            <person name="Barry K."/>
            <person name="Bills G."/>
            <person name="Bluhm B."/>
            <person name="Cannon C."/>
            <person name="Castanera R."/>
            <person name="Culley D."/>
            <person name="Daum C."/>
            <person name="Ezra D."/>
            <person name="Gonzalez J."/>
            <person name="Henrissat B."/>
            <person name="Kuo A."/>
            <person name="Liang C."/>
            <person name="Lipzen A."/>
            <person name="Lutzoni F."/>
            <person name="Magnuson J."/>
            <person name="Mondo S."/>
            <person name="Nolan M."/>
            <person name="Ohm R."/>
            <person name="Pangilinan J."/>
            <person name="Park H.-J."/>
            <person name="Ramirez L."/>
            <person name="Alfaro M."/>
            <person name="Sun H."/>
            <person name="Tritt A."/>
            <person name="Yoshinaga Y."/>
            <person name="Zwiers L.-H."/>
            <person name="Turgeon B."/>
            <person name="Goodwin S."/>
            <person name="Spatafora J."/>
            <person name="Crous P."/>
            <person name="Grigoriev I."/>
        </authorList>
    </citation>
    <scope>NUCLEOTIDE SEQUENCE</scope>
    <source>
        <strain evidence="6">CBS 161.51</strain>
    </source>
</reference>
<evidence type="ECO:0000256" key="2">
    <source>
        <dbReference type="ARBA" id="ARBA00022692"/>
    </source>
</evidence>
<evidence type="ECO:0000256" key="3">
    <source>
        <dbReference type="ARBA" id="ARBA00022989"/>
    </source>
</evidence>
<dbReference type="PANTHER" id="PTHR23502:SF3">
    <property type="entry name" value="MAJOR FACILITATOR SUPERFAMILY (MFS) PROFILE DOMAIN-CONTAINING PROTEIN-RELATED"/>
    <property type="match status" value="1"/>
</dbReference>
<dbReference type="AlphaFoldDB" id="A0A6A5ST76"/>
<evidence type="ECO:0000256" key="4">
    <source>
        <dbReference type="ARBA" id="ARBA00023136"/>
    </source>
</evidence>
<keyword evidence="2 5" id="KW-0812">Transmembrane</keyword>
<dbReference type="EMBL" id="ML976030">
    <property type="protein sequence ID" value="KAF1942944.1"/>
    <property type="molecule type" value="Genomic_DNA"/>
</dbReference>
<keyword evidence="3 5" id="KW-1133">Transmembrane helix</keyword>
<evidence type="ECO:0000313" key="7">
    <source>
        <dbReference type="Proteomes" id="UP000800038"/>
    </source>
</evidence>
<dbReference type="Proteomes" id="UP000800038">
    <property type="component" value="Unassembled WGS sequence"/>
</dbReference>
<feature type="transmembrane region" description="Helical" evidence="5">
    <location>
        <begin position="276"/>
        <end position="292"/>
    </location>
</feature>